<protein>
    <submittedName>
        <fullName evidence="1">Uncharacterized protein</fullName>
    </submittedName>
</protein>
<name>A0AAD3P5I9_NEPGR</name>
<sequence length="117" mass="12935">MSSNQSSLLSLTFVCHNYLPAATATLTHLHHTPPTAVPISLGLFGFSHSFNVPPRGRERERERDGEVTAQYTNAVPDCPSLPFYTRTLSFSIPSTRFLSLSPLHFYSFVCSVLLCSS</sequence>
<comment type="caution">
    <text evidence="1">The sequence shown here is derived from an EMBL/GenBank/DDBJ whole genome shotgun (WGS) entry which is preliminary data.</text>
</comment>
<evidence type="ECO:0000313" key="1">
    <source>
        <dbReference type="EMBL" id="GMG99304.1"/>
    </source>
</evidence>
<proteinExistence type="predicted"/>
<gene>
    <name evidence="1" type="ORF">Nepgr_001144</name>
</gene>
<dbReference type="AlphaFoldDB" id="A0AAD3P5I9"/>
<reference evidence="1" key="1">
    <citation type="submission" date="2023-05" db="EMBL/GenBank/DDBJ databases">
        <title>Nepenthes gracilis genome sequencing.</title>
        <authorList>
            <person name="Fukushima K."/>
        </authorList>
    </citation>
    <scope>NUCLEOTIDE SEQUENCE</scope>
    <source>
        <strain evidence="1">SING2019-196</strain>
    </source>
</reference>
<organism evidence="1 2">
    <name type="scientific">Nepenthes gracilis</name>
    <name type="common">Slender pitcher plant</name>
    <dbReference type="NCBI Taxonomy" id="150966"/>
    <lineage>
        <taxon>Eukaryota</taxon>
        <taxon>Viridiplantae</taxon>
        <taxon>Streptophyta</taxon>
        <taxon>Embryophyta</taxon>
        <taxon>Tracheophyta</taxon>
        <taxon>Spermatophyta</taxon>
        <taxon>Magnoliopsida</taxon>
        <taxon>eudicotyledons</taxon>
        <taxon>Gunneridae</taxon>
        <taxon>Pentapetalae</taxon>
        <taxon>Caryophyllales</taxon>
        <taxon>Nepenthaceae</taxon>
        <taxon>Nepenthes</taxon>
    </lineage>
</organism>
<dbReference type="EMBL" id="BSYO01000001">
    <property type="protein sequence ID" value="GMG99304.1"/>
    <property type="molecule type" value="Genomic_DNA"/>
</dbReference>
<accession>A0AAD3P5I9</accession>
<evidence type="ECO:0000313" key="2">
    <source>
        <dbReference type="Proteomes" id="UP001279734"/>
    </source>
</evidence>
<dbReference type="Proteomes" id="UP001279734">
    <property type="component" value="Unassembled WGS sequence"/>
</dbReference>
<keyword evidence="2" id="KW-1185">Reference proteome</keyword>